<keyword evidence="1" id="KW-1133">Transmembrane helix</keyword>
<sequence>MKKGVLLLSLIGNLLLFITLKVAKNRNDAFERQIIAADAKDEAMKNNQEG</sequence>
<protein>
    <submittedName>
        <fullName evidence="2">Uncharacterized protein</fullName>
    </submittedName>
</protein>
<dbReference type="AlphaFoldDB" id="A0A1L6RDS8"/>
<name>A0A1L6RDS8_9LACO</name>
<dbReference type="KEGG" id="wjo:FOL01_1858"/>
<reference evidence="2 3" key="1">
    <citation type="submission" date="2016-02" db="EMBL/GenBank/DDBJ databases">
        <title>Complete Genome Sequence of Weissella jogaejeotgali FOL01.</title>
        <authorList>
            <person name="Lee J.-H."/>
            <person name="Ku H.-J."/>
        </authorList>
    </citation>
    <scope>NUCLEOTIDE SEQUENCE [LARGE SCALE GENOMIC DNA]</scope>
    <source>
        <strain evidence="2 3">FOL01</strain>
    </source>
</reference>
<dbReference type="RefSeq" id="WP_156835018.1">
    <property type="nucleotide sequence ID" value="NZ_CP014332.1"/>
</dbReference>
<proteinExistence type="predicted"/>
<organism evidence="2 3">
    <name type="scientific">Weissella jogaejeotgali</name>
    <dbReference type="NCBI Taxonomy" id="1631871"/>
    <lineage>
        <taxon>Bacteria</taxon>
        <taxon>Bacillati</taxon>
        <taxon>Bacillota</taxon>
        <taxon>Bacilli</taxon>
        <taxon>Lactobacillales</taxon>
        <taxon>Lactobacillaceae</taxon>
        <taxon>Weissella</taxon>
    </lineage>
</organism>
<keyword evidence="1" id="KW-0472">Membrane</keyword>
<evidence type="ECO:0000313" key="3">
    <source>
        <dbReference type="Proteomes" id="UP000185473"/>
    </source>
</evidence>
<dbReference type="STRING" id="1631871.FOL01_1858"/>
<evidence type="ECO:0000313" key="2">
    <source>
        <dbReference type="EMBL" id="APS42717.1"/>
    </source>
</evidence>
<evidence type="ECO:0000256" key="1">
    <source>
        <dbReference type="SAM" id="Phobius"/>
    </source>
</evidence>
<feature type="transmembrane region" description="Helical" evidence="1">
    <location>
        <begin position="6"/>
        <end position="23"/>
    </location>
</feature>
<dbReference type="Proteomes" id="UP000185473">
    <property type="component" value="Chromosome"/>
</dbReference>
<keyword evidence="1" id="KW-0812">Transmembrane</keyword>
<accession>A0A1L6RDS8</accession>
<dbReference type="EMBL" id="CP014332">
    <property type="protein sequence ID" value="APS42717.1"/>
    <property type="molecule type" value="Genomic_DNA"/>
</dbReference>
<gene>
    <name evidence="2" type="ORF">FOL01_1858</name>
</gene>
<keyword evidence="3" id="KW-1185">Reference proteome</keyword>